<accession>A0ABV4TTA6</accession>
<name>A0ABV4TTA6_9GAMM</name>
<dbReference type="Gene3D" id="3.40.50.300">
    <property type="entry name" value="P-loop containing nucleotide triphosphate hydrolases"/>
    <property type="match status" value="1"/>
</dbReference>
<dbReference type="EC" id="2.8.2.-" evidence="1"/>
<dbReference type="EMBL" id="JBGUAW010000004">
    <property type="protein sequence ID" value="MFA9460561.1"/>
    <property type="molecule type" value="Genomic_DNA"/>
</dbReference>
<keyword evidence="2" id="KW-1185">Reference proteome</keyword>
<comment type="caution">
    <text evidence="1">The sequence shown here is derived from an EMBL/GenBank/DDBJ whole genome shotgun (WGS) entry which is preliminary data.</text>
</comment>
<dbReference type="Proteomes" id="UP001575181">
    <property type="component" value="Unassembled WGS sequence"/>
</dbReference>
<dbReference type="RefSeq" id="WP_373655344.1">
    <property type="nucleotide sequence ID" value="NZ_JBGUAW010000004.1"/>
</dbReference>
<dbReference type="GO" id="GO:0016740">
    <property type="term" value="F:transferase activity"/>
    <property type="evidence" value="ECO:0007669"/>
    <property type="project" value="UniProtKB-KW"/>
</dbReference>
<sequence length="288" mass="32714">MKVVYVTGLGRSGTTLLDVLLNAHSGMAGVGEVHKLRKFARLQRQKNPQSTDRIGNSCACGAEDIWQCPFWTAVNTELEKRYGRKLDDLDLEAADAETFRRDNLELFSAVAASKDVDYVVDSSKRVTRLRHLLKHPDLEVLPIHVMRNPKGRANSVRRRKGQVFRPTFQYSYRSLRLFGLLFDRPHLVVRYERLASEPEAEMRRIMEYLGLAFEPAQVSDWASQDNHNLAGNGVRTAQSSEIALRETWQEDLGRGSRLGIDLLAVPGRVLNWLKERRWRGVTKGASSA</sequence>
<gene>
    <name evidence="1" type="ORF">ACERLL_06930</name>
</gene>
<proteinExistence type="predicted"/>
<evidence type="ECO:0000313" key="1">
    <source>
        <dbReference type="EMBL" id="MFA9460561.1"/>
    </source>
</evidence>
<dbReference type="Pfam" id="PF13469">
    <property type="entry name" value="Sulfotransfer_3"/>
    <property type="match status" value="1"/>
</dbReference>
<reference evidence="1 2" key="1">
    <citation type="submission" date="2024-08" db="EMBL/GenBank/DDBJ databases">
        <title>Whole-genome sequencing of halo(alkali)philic microorganisms from hypersaline lakes.</title>
        <authorList>
            <person name="Sorokin D.Y."/>
            <person name="Merkel A.Y."/>
            <person name="Messina E."/>
            <person name="Yakimov M."/>
        </authorList>
    </citation>
    <scope>NUCLEOTIDE SEQUENCE [LARGE SCALE GENOMIC DNA]</scope>
    <source>
        <strain evidence="1 2">Cl-TMA</strain>
    </source>
</reference>
<dbReference type="SUPFAM" id="SSF52540">
    <property type="entry name" value="P-loop containing nucleoside triphosphate hydrolases"/>
    <property type="match status" value="1"/>
</dbReference>
<dbReference type="InterPro" id="IPR027417">
    <property type="entry name" value="P-loop_NTPase"/>
</dbReference>
<organism evidence="1 2">
    <name type="scientific">Thiohalorhabdus methylotrophus</name>
    <dbReference type="NCBI Taxonomy" id="3242694"/>
    <lineage>
        <taxon>Bacteria</taxon>
        <taxon>Pseudomonadati</taxon>
        <taxon>Pseudomonadota</taxon>
        <taxon>Gammaproteobacteria</taxon>
        <taxon>Thiohalorhabdales</taxon>
        <taxon>Thiohalorhabdaceae</taxon>
        <taxon>Thiohalorhabdus</taxon>
    </lineage>
</organism>
<keyword evidence="1" id="KW-0808">Transferase</keyword>
<protein>
    <submittedName>
        <fullName evidence="1">Sulfotransferase</fullName>
        <ecNumber evidence="1">2.8.2.-</ecNumber>
    </submittedName>
</protein>
<evidence type="ECO:0000313" key="2">
    <source>
        <dbReference type="Proteomes" id="UP001575181"/>
    </source>
</evidence>